<evidence type="ECO:0000256" key="1">
    <source>
        <dbReference type="SAM" id="MobiDB-lite"/>
    </source>
</evidence>
<feature type="compositionally biased region" description="Basic and acidic residues" evidence="1">
    <location>
        <begin position="217"/>
        <end position="244"/>
    </location>
</feature>
<dbReference type="SUPFAM" id="SSF51735">
    <property type="entry name" value="NAD(P)-binding Rossmann-fold domains"/>
    <property type="match status" value="1"/>
</dbReference>
<dbReference type="RefSeq" id="XP_067925423.1">
    <property type="nucleotide sequence ID" value="XM_068062598.1"/>
</dbReference>
<dbReference type="Pfam" id="PF08338">
    <property type="entry name" value="DUF1731"/>
    <property type="match status" value="1"/>
</dbReference>
<evidence type="ECO:0000259" key="2">
    <source>
        <dbReference type="Pfam" id="PF08338"/>
    </source>
</evidence>
<proteinExistence type="predicted"/>
<dbReference type="VEuPathDB" id="ToxoDB:CSUI_002396"/>
<dbReference type="AlphaFoldDB" id="A0A2C6L6L6"/>
<sequence>MASLARAASSLLTKATSSTEQENDERKMTAGEKENRDVYTVVISGSHGMVGTFLLELLKDPTIRIDGRRVRCRRLIRTRRFSSQRSRSSTLEASGPPDNGTFSSSSSLPPRPEFLPSPAEAPAHAFQDAAETSGEQRGDEVIVSTSPSVPGAEGLELDGTTGSSAATRALLEADEAATVANDKREAEEEGEQQKLLIEKAEEGSGEGQKSSLEEEGERSSEKPHGNKKTREENTGPEQTKKAAENEGLLLTLEENERRDGEGDRRRSAVEEQKNEKGLSGKGEEQGQIETDDIYWDIPGQWIEADKLEGVDAVLHLAGEPLAEKGEVAGERAVDRASSSRLEEAAAEDFDVSDGEQAVGASSLGTRLKSFIDSEEWLRSLGAWTEKKKKEIIESRTLSTRLLVNTFRNLKKPPAHFFVASGVGYYGIDRGDEVCDENTGAGSTFVAETSIELEREAAAAAPRNSSVFKEFASPAADFDAEEEKEKEETDPEKKRGFAGCRVVFLRYLEILYFPVTGPVNICSSHPMRNFELASQLHAVLHPRAWLAFTLPVPAFILRLVLGQLANEVLLGGQRVIPRRLELANFAFAHLDIGDALRWSLEDQKLEKEKASLVFPQERQAALLEEWREEEPEALERLNAAAEAVNRQQVELCKQLQESEHLLELRRQEQVLKRHQSKVQQLLQRRETAKDKEFTKEETGDAGTEGDGMKKAETAAF</sequence>
<accession>A0A2C6L6L6</accession>
<keyword evidence="4" id="KW-1185">Reference proteome</keyword>
<dbReference type="InterPro" id="IPR036291">
    <property type="entry name" value="NAD(P)-bd_dom_sf"/>
</dbReference>
<name>A0A2C6L6L6_9APIC</name>
<dbReference type="EMBL" id="MIGC01001017">
    <property type="protein sequence ID" value="PHJ23749.1"/>
    <property type="molecule type" value="Genomic_DNA"/>
</dbReference>
<feature type="region of interest" description="Disordered" evidence="1">
    <location>
        <begin position="177"/>
        <end position="287"/>
    </location>
</feature>
<dbReference type="Gene3D" id="3.40.50.720">
    <property type="entry name" value="NAD(P)-binding Rossmann-like Domain"/>
    <property type="match status" value="2"/>
</dbReference>
<gene>
    <name evidence="3" type="ORF">CSUI_002396</name>
</gene>
<feature type="domain" description="DUF1731" evidence="2">
    <location>
        <begin position="551"/>
        <end position="597"/>
    </location>
</feature>
<dbReference type="PANTHER" id="PTHR11092:SF0">
    <property type="entry name" value="EPIMERASE FAMILY PROTEIN SDR39U1"/>
    <property type="match status" value="1"/>
</dbReference>
<dbReference type="GeneID" id="94425809"/>
<feature type="compositionally biased region" description="Basic and acidic residues" evidence="1">
    <location>
        <begin position="682"/>
        <end position="697"/>
    </location>
</feature>
<feature type="compositionally biased region" description="Basic and acidic residues" evidence="1">
    <location>
        <begin position="705"/>
        <end position="715"/>
    </location>
</feature>
<comment type="caution">
    <text evidence="3">The sequence shown here is derived from an EMBL/GenBank/DDBJ whole genome shotgun (WGS) entry which is preliminary data.</text>
</comment>
<feature type="region of interest" description="Disordered" evidence="1">
    <location>
        <begin position="681"/>
        <end position="715"/>
    </location>
</feature>
<protein>
    <submittedName>
        <fullName evidence="3">Nad dependent epimerase dehydratase family protein</fullName>
    </submittedName>
</protein>
<feature type="compositionally biased region" description="Basic and acidic residues" evidence="1">
    <location>
        <begin position="254"/>
        <end position="284"/>
    </location>
</feature>
<dbReference type="PANTHER" id="PTHR11092">
    <property type="entry name" value="SUGAR NUCLEOTIDE EPIMERASE RELATED"/>
    <property type="match status" value="1"/>
</dbReference>
<dbReference type="InterPro" id="IPR013549">
    <property type="entry name" value="DUF1731"/>
</dbReference>
<feature type="region of interest" description="Disordered" evidence="1">
    <location>
        <begin position="81"/>
        <end position="161"/>
    </location>
</feature>
<feature type="compositionally biased region" description="Low complexity" evidence="1">
    <location>
        <begin position="1"/>
        <end position="19"/>
    </location>
</feature>
<dbReference type="Proteomes" id="UP000221165">
    <property type="component" value="Unassembled WGS sequence"/>
</dbReference>
<feature type="region of interest" description="Disordered" evidence="1">
    <location>
        <begin position="1"/>
        <end position="32"/>
    </location>
</feature>
<reference evidence="3 4" key="1">
    <citation type="journal article" date="2017" name="Int. J. Parasitol.">
        <title>The genome of the protozoan parasite Cystoisospora suis and a reverse vaccinology approach to identify vaccine candidates.</title>
        <authorList>
            <person name="Palmieri N."/>
            <person name="Shrestha A."/>
            <person name="Ruttkowski B."/>
            <person name="Beck T."/>
            <person name="Vogl C."/>
            <person name="Tomley F."/>
            <person name="Blake D.P."/>
            <person name="Joachim A."/>
        </authorList>
    </citation>
    <scope>NUCLEOTIDE SEQUENCE [LARGE SCALE GENOMIC DNA]</scope>
    <source>
        <strain evidence="3 4">Wien I</strain>
    </source>
</reference>
<evidence type="ECO:0000313" key="4">
    <source>
        <dbReference type="Proteomes" id="UP000221165"/>
    </source>
</evidence>
<organism evidence="3 4">
    <name type="scientific">Cystoisospora suis</name>
    <dbReference type="NCBI Taxonomy" id="483139"/>
    <lineage>
        <taxon>Eukaryota</taxon>
        <taxon>Sar</taxon>
        <taxon>Alveolata</taxon>
        <taxon>Apicomplexa</taxon>
        <taxon>Conoidasida</taxon>
        <taxon>Coccidia</taxon>
        <taxon>Eucoccidiorida</taxon>
        <taxon>Eimeriorina</taxon>
        <taxon>Sarcocystidae</taxon>
        <taxon>Cystoisospora</taxon>
    </lineage>
</organism>
<dbReference type="OrthoDB" id="276721at2759"/>
<evidence type="ECO:0000313" key="3">
    <source>
        <dbReference type="EMBL" id="PHJ23749.1"/>
    </source>
</evidence>